<protein>
    <submittedName>
        <fullName evidence="3">MCE family protein</fullName>
    </submittedName>
    <submittedName>
        <fullName evidence="4">Phospholipid/cholesterol/gamma-HCH transport system substrate-binding protein</fullName>
    </submittedName>
</protein>
<dbReference type="EMBL" id="QGGQ01000009">
    <property type="protein sequence ID" value="PWK21926.1"/>
    <property type="molecule type" value="Genomic_DNA"/>
</dbReference>
<keyword evidence="6" id="KW-1185">Reference proteome</keyword>
<feature type="domain" description="Mce/MlaD" evidence="2">
    <location>
        <begin position="36"/>
        <end position="112"/>
    </location>
</feature>
<reference evidence="4 5" key="1">
    <citation type="submission" date="2018-05" db="EMBL/GenBank/DDBJ databases">
        <title>Genomic Encyclopedia of Archaeal and Bacterial Type Strains, Phase II (KMG-II): from individual species to whole genera.</title>
        <authorList>
            <person name="Goeker M."/>
        </authorList>
    </citation>
    <scope>NUCLEOTIDE SEQUENCE [LARGE SCALE GENOMIC DNA]</scope>
    <source>
        <strain evidence="4 5">DSM 23514</strain>
    </source>
</reference>
<keyword evidence="1" id="KW-0812">Transmembrane</keyword>
<dbReference type="Proteomes" id="UP000651837">
    <property type="component" value="Unassembled WGS sequence"/>
</dbReference>
<dbReference type="OrthoDB" id="9769132at2"/>
<evidence type="ECO:0000313" key="3">
    <source>
        <dbReference type="EMBL" id="MBD1262785.1"/>
    </source>
</evidence>
<dbReference type="Pfam" id="PF02470">
    <property type="entry name" value="MlaD"/>
    <property type="match status" value="1"/>
</dbReference>
<dbReference type="InterPro" id="IPR003399">
    <property type="entry name" value="Mce/MlaD"/>
</dbReference>
<gene>
    <name evidence="3" type="ORF">HZY62_19465</name>
    <name evidence="4" type="ORF">LX92_03278</name>
</gene>
<dbReference type="PANTHER" id="PTHR33371">
    <property type="entry name" value="INTERMEMBRANE PHOSPHOLIPID TRANSPORT SYSTEM BINDING PROTEIN MLAD-RELATED"/>
    <property type="match status" value="1"/>
</dbReference>
<evidence type="ECO:0000256" key="1">
    <source>
        <dbReference type="SAM" id="Phobius"/>
    </source>
</evidence>
<dbReference type="Proteomes" id="UP000245667">
    <property type="component" value="Unassembled WGS sequence"/>
</dbReference>
<name>A0A316DVW7_9FLAO</name>
<keyword evidence="1" id="KW-0472">Membrane</keyword>
<dbReference type="RefSeq" id="WP_109652924.1">
    <property type="nucleotide sequence ID" value="NZ_CAJQNU010000062.1"/>
</dbReference>
<dbReference type="InterPro" id="IPR052336">
    <property type="entry name" value="MlaD_Phospholipid_Transporter"/>
</dbReference>
<evidence type="ECO:0000313" key="4">
    <source>
        <dbReference type="EMBL" id="PWK21926.1"/>
    </source>
</evidence>
<feature type="transmembrane region" description="Helical" evidence="1">
    <location>
        <begin position="7"/>
        <end position="27"/>
    </location>
</feature>
<dbReference type="AlphaFoldDB" id="A0A316DVW7"/>
<organism evidence="4 5">
    <name type="scientific">Maribacter polysiphoniae</name>
    <dbReference type="NCBI Taxonomy" id="429344"/>
    <lineage>
        <taxon>Bacteria</taxon>
        <taxon>Pseudomonadati</taxon>
        <taxon>Bacteroidota</taxon>
        <taxon>Flavobacteriia</taxon>
        <taxon>Flavobacteriales</taxon>
        <taxon>Flavobacteriaceae</taxon>
        <taxon>Maribacter</taxon>
    </lineage>
</organism>
<sequence>MKLSREIKTGIIVVGGILLFILGFSYLKSTPLFDNSKTFYAVYKHVGGLQPGTQVSINGYNVGIVNDIKFKDTSGDLLVTFSVSNDFTFSKNSKAELYDTGIIGGKGIQIRPVFDGARDAKSGDTLVTATRPGLTELVQQKLTPLQQKIEGAFTNADTLLMNVNQILDAKTKNELRESIAGLNQLMGSLQGSAKILNDLLEKNQGKLDSSLTNFTELSSNFAKLSDSLNNAGLGRTMASLESTVSNLDKILAKIENGDGSMGKFMKDEALYNNLNNASKELDLLLQDFRLNPKRYVNVSVFGKKQKDYTLPDNDPADKIEQP</sequence>
<reference evidence="3 6" key="2">
    <citation type="submission" date="2020-07" db="EMBL/GenBank/DDBJ databases">
        <title>The draft genome sequence of Maribacter polysiphoniae KCTC 22021.</title>
        <authorList>
            <person name="Mu L."/>
        </authorList>
    </citation>
    <scope>NUCLEOTIDE SEQUENCE [LARGE SCALE GENOMIC DNA]</scope>
    <source>
        <strain evidence="3 6">KCTC 22021</strain>
    </source>
</reference>
<evidence type="ECO:0000313" key="5">
    <source>
        <dbReference type="Proteomes" id="UP000245667"/>
    </source>
</evidence>
<accession>A0A316DVW7</accession>
<proteinExistence type="predicted"/>
<dbReference type="EMBL" id="JACWLN010000013">
    <property type="protein sequence ID" value="MBD1262785.1"/>
    <property type="molecule type" value="Genomic_DNA"/>
</dbReference>
<comment type="caution">
    <text evidence="4">The sequence shown here is derived from an EMBL/GenBank/DDBJ whole genome shotgun (WGS) entry which is preliminary data.</text>
</comment>
<dbReference type="PANTHER" id="PTHR33371:SF4">
    <property type="entry name" value="INTERMEMBRANE PHOSPHOLIPID TRANSPORT SYSTEM BINDING PROTEIN MLAD"/>
    <property type="match status" value="1"/>
</dbReference>
<keyword evidence="1" id="KW-1133">Transmembrane helix</keyword>
<evidence type="ECO:0000259" key="2">
    <source>
        <dbReference type="Pfam" id="PF02470"/>
    </source>
</evidence>
<evidence type="ECO:0000313" key="6">
    <source>
        <dbReference type="Proteomes" id="UP000651837"/>
    </source>
</evidence>